<name>A0ABR1Q6V1_9PEZI</name>
<reference evidence="2 3" key="1">
    <citation type="submission" date="2023-01" db="EMBL/GenBank/DDBJ databases">
        <title>Analysis of 21 Apiospora genomes using comparative genomics revels a genus with tremendous synthesis potential of carbohydrate active enzymes and secondary metabolites.</title>
        <authorList>
            <person name="Sorensen T."/>
        </authorList>
    </citation>
    <scope>NUCLEOTIDE SEQUENCE [LARGE SCALE GENOMIC DNA]</scope>
    <source>
        <strain evidence="2 3">CBS 24483</strain>
    </source>
</reference>
<dbReference type="EMBL" id="JAQQWE010000006">
    <property type="protein sequence ID" value="KAK7948249.1"/>
    <property type="molecule type" value="Genomic_DNA"/>
</dbReference>
<dbReference type="GeneID" id="92078419"/>
<dbReference type="RefSeq" id="XP_066697755.1">
    <property type="nucleotide sequence ID" value="XM_066845357.1"/>
</dbReference>
<evidence type="ECO:0000313" key="3">
    <source>
        <dbReference type="Proteomes" id="UP001391051"/>
    </source>
</evidence>
<protein>
    <submittedName>
        <fullName evidence="2">Uncharacterized protein</fullName>
    </submittedName>
</protein>
<sequence>MQKSPEPTGQVRKHGNCKGDGDCFFVSPPPNSPSHSPARTRAMTRRDETRRDDEDDDDDDDDHELMVWSGLAGTARSVPFGLELVQAGDG</sequence>
<gene>
    <name evidence="2" type="ORF">PG986_009135</name>
</gene>
<feature type="compositionally biased region" description="Acidic residues" evidence="1">
    <location>
        <begin position="53"/>
        <end position="63"/>
    </location>
</feature>
<evidence type="ECO:0000313" key="2">
    <source>
        <dbReference type="EMBL" id="KAK7948249.1"/>
    </source>
</evidence>
<organism evidence="2 3">
    <name type="scientific">Apiospora aurea</name>
    <dbReference type="NCBI Taxonomy" id="335848"/>
    <lineage>
        <taxon>Eukaryota</taxon>
        <taxon>Fungi</taxon>
        <taxon>Dikarya</taxon>
        <taxon>Ascomycota</taxon>
        <taxon>Pezizomycotina</taxon>
        <taxon>Sordariomycetes</taxon>
        <taxon>Xylariomycetidae</taxon>
        <taxon>Amphisphaeriales</taxon>
        <taxon>Apiosporaceae</taxon>
        <taxon>Apiospora</taxon>
    </lineage>
</organism>
<accession>A0ABR1Q6V1</accession>
<dbReference type="Proteomes" id="UP001391051">
    <property type="component" value="Unassembled WGS sequence"/>
</dbReference>
<proteinExistence type="predicted"/>
<keyword evidence="3" id="KW-1185">Reference proteome</keyword>
<comment type="caution">
    <text evidence="2">The sequence shown here is derived from an EMBL/GenBank/DDBJ whole genome shotgun (WGS) entry which is preliminary data.</text>
</comment>
<feature type="region of interest" description="Disordered" evidence="1">
    <location>
        <begin position="1"/>
        <end position="63"/>
    </location>
</feature>
<evidence type="ECO:0000256" key="1">
    <source>
        <dbReference type="SAM" id="MobiDB-lite"/>
    </source>
</evidence>